<keyword evidence="5" id="KW-0378">Hydrolase</keyword>
<evidence type="ECO:0000256" key="3">
    <source>
        <dbReference type="ARBA" id="ARBA00005582"/>
    </source>
</evidence>
<dbReference type="PROSITE" id="PS51462">
    <property type="entry name" value="NUDIX"/>
    <property type="match status" value="1"/>
</dbReference>
<evidence type="ECO:0000256" key="1">
    <source>
        <dbReference type="ARBA" id="ARBA00001946"/>
    </source>
</evidence>
<dbReference type="Pfam" id="PF00293">
    <property type="entry name" value="NUDIX"/>
    <property type="match status" value="1"/>
</dbReference>
<comment type="subcellular location">
    <subcellularLocation>
        <location evidence="2">Mitochondrion</location>
    </subcellularLocation>
</comment>
<dbReference type="InterPro" id="IPR020084">
    <property type="entry name" value="NUDIX_hydrolase_CS"/>
</dbReference>
<dbReference type="GO" id="GO:0016462">
    <property type="term" value="F:pyrophosphatase activity"/>
    <property type="evidence" value="ECO:0007669"/>
    <property type="project" value="InterPro"/>
</dbReference>
<comment type="cofactor">
    <cofactor evidence="1">
        <name>Mg(2+)</name>
        <dbReference type="ChEBI" id="CHEBI:18420"/>
    </cofactor>
</comment>
<sequence length="227" mass="26034">MSALLARTGRHRQRYENNVRLVSGCIPYRIRKDTNEETNELENRIQVLMVSSPNRTDLVFPKGGWENDETVYEAACREAIEEAGVKGILREVPLGIWEFRSKSKQDPCTLEGGCKGFMFALKVTEELESWPEQKNRDRKWLSIKEAFESCRYEWMREALGIFLGVVEEDKRPEMQEQMMELSSMPVSEVVADCTMLSSNCCSKPVNGQHNGVIPFPWQIPLKGLPLT</sequence>
<accession>A0A251JTC3</accession>
<comment type="similarity">
    <text evidence="3">Belongs to the Nudix hydrolase family.</text>
</comment>
<dbReference type="FunFam" id="3.90.79.10:FF:000030">
    <property type="entry name" value="Nudix hydrolase 13 mitochondrial"/>
    <property type="match status" value="1"/>
</dbReference>
<keyword evidence="4" id="KW-0479">Metal-binding</keyword>
<dbReference type="AlphaFoldDB" id="A0A251JTC3"/>
<dbReference type="PANTHER" id="PTHR12629">
    <property type="entry name" value="DIPHOSPHOINOSITOL POLYPHOSPHATE PHOSPHOHYDROLASE"/>
    <property type="match status" value="1"/>
</dbReference>
<evidence type="ECO:0000313" key="11">
    <source>
        <dbReference type="Proteomes" id="UP000091857"/>
    </source>
</evidence>
<dbReference type="EMBL" id="CM004397">
    <property type="protein sequence ID" value="OAY37095.1"/>
    <property type="molecule type" value="Genomic_DNA"/>
</dbReference>
<dbReference type="Gramene" id="Manes.11G074600.6.v8.1">
    <property type="protein sequence ID" value="Manes.11G074600.6.v8.1.CDS"/>
    <property type="gene ID" value="Manes.11G074600.v8.1"/>
</dbReference>
<reference evidence="10 11" key="1">
    <citation type="submission" date="2016-02" db="EMBL/GenBank/DDBJ databases">
        <title>WGS assembly of Manihot esculenta.</title>
        <authorList>
            <person name="Bredeson J.V."/>
            <person name="Prochnik S.E."/>
            <person name="Lyons J.B."/>
            <person name="Schmutz J."/>
            <person name="Grimwood J."/>
            <person name="Vrebalov J."/>
            <person name="Bart R.S."/>
            <person name="Amuge T."/>
            <person name="Ferguson M.E."/>
            <person name="Green R."/>
            <person name="Putnam N."/>
            <person name="Stites J."/>
            <person name="Rounsley S."/>
            <person name="Rokhsar D.S."/>
        </authorList>
    </citation>
    <scope>NUCLEOTIDE SEQUENCE [LARGE SCALE GENOMIC DNA]</scope>
    <source>
        <strain evidence="11">cv. AM560-2</strain>
        <tissue evidence="10">Leaf</tissue>
    </source>
</reference>
<dbReference type="GO" id="GO:0005739">
    <property type="term" value="C:mitochondrion"/>
    <property type="evidence" value="ECO:0007669"/>
    <property type="project" value="UniProtKB-SubCell"/>
</dbReference>
<dbReference type="InterPro" id="IPR047198">
    <property type="entry name" value="DDP-like_NUDIX"/>
</dbReference>
<feature type="domain" description="Nudix hydrolase" evidence="9">
    <location>
        <begin position="18"/>
        <end position="163"/>
    </location>
</feature>
<evidence type="ECO:0000256" key="5">
    <source>
        <dbReference type="ARBA" id="ARBA00022801"/>
    </source>
</evidence>
<dbReference type="Gramene" id="Manes.11G074600.5.v8.1">
    <property type="protein sequence ID" value="Manes.11G074600.5.v8.1.CDS"/>
    <property type="gene ID" value="Manes.11G074600.v8.1"/>
</dbReference>
<name>A0A251JTC3_MANES</name>
<dbReference type="GO" id="GO:0005634">
    <property type="term" value="C:nucleus"/>
    <property type="evidence" value="ECO:0000318"/>
    <property type="project" value="GO_Central"/>
</dbReference>
<keyword evidence="7" id="KW-0809">Transit peptide</keyword>
<dbReference type="GO" id="GO:0046872">
    <property type="term" value="F:metal ion binding"/>
    <property type="evidence" value="ECO:0007669"/>
    <property type="project" value="UniProtKB-KW"/>
</dbReference>
<evidence type="ECO:0000256" key="2">
    <source>
        <dbReference type="ARBA" id="ARBA00004173"/>
    </source>
</evidence>
<dbReference type="PROSITE" id="PS00893">
    <property type="entry name" value="NUDIX_BOX"/>
    <property type="match status" value="1"/>
</dbReference>
<evidence type="ECO:0000256" key="7">
    <source>
        <dbReference type="ARBA" id="ARBA00022946"/>
    </source>
</evidence>
<proteinExistence type="inferred from homology"/>
<keyword evidence="8" id="KW-0496">Mitochondrion</keyword>
<dbReference type="SUPFAM" id="SSF55811">
    <property type="entry name" value="Nudix"/>
    <property type="match status" value="1"/>
</dbReference>
<keyword evidence="11" id="KW-1185">Reference proteome</keyword>
<dbReference type="STRING" id="3983.A0A251JTC3"/>
<evidence type="ECO:0000256" key="6">
    <source>
        <dbReference type="ARBA" id="ARBA00022842"/>
    </source>
</evidence>
<dbReference type="CDD" id="cd04666">
    <property type="entry name" value="NUDIX_DIPP2_like_Nudt4"/>
    <property type="match status" value="1"/>
</dbReference>
<organism evidence="10 11">
    <name type="scientific">Manihot esculenta</name>
    <name type="common">Cassava</name>
    <name type="synonym">Jatropha manihot</name>
    <dbReference type="NCBI Taxonomy" id="3983"/>
    <lineage>
        <taxon>Eukaryota</taxon>
        <taxon>Viridiplantae</taxon>
        <taxon>Streptophyta</taxon>
        <taxon>Embryophyta</taxon>
        <taxon>Tracheophyta</taxon>
        <taxon>Spermatophyta</taxon>
        <taxon>Magnoliopsida</taxon>
        <taxon>eudicotyledons</taxon>
        <taxon>Gunneridae</taxon>
        <taxon>Pentapetalae</taxon>
        <taxon>rosids</taxon>
        <taxon>fabids</taxon>
        <taxon>Malpighiales</taxon>
        <taxon>Euphorbiaceae</taxon>
        <taxon>Crotonoideae</taxon>
        <taxon>Manihoteae</taxon>
        <taxon>Manihot</taxon>
    </lineage>
</organism>
<dbReference type="Proteomes" id="UP000091857">
    <property type="component" value="Chromosome 11"/>
</dbReference>
<dbReference type="InterPro" id="IPR000086">
    <property type="entry name" value="NUDIX_hydrolase_dom"/>
</dbReference>
<evidence type="ECO:0000259" key="9">
    <source>
        <dbReference type="PROSITE" id="PS51462"/>
    </source>
</evidence>
<dbReference type="InterPro" id="IPR015797">
    <property type="entry name" value="NUDIX_hydrolase-like_dom_sf"/>
</dbReference>
<evidence type="ECO:0000256" key="8">
    <source>
        <dbReference type="ARBA" id="ARBA00023128"/>
    </source>
</evidence>
<dbReference type="PANTHER" id="PTHR12629:SF58">
    <property type="entry name" value="NUDIX HYDROLASE 12, MITOCHONDRIAL"/>
    <property type="match status" value="1"/>
</dbReference>
<dbReference type="Gene3D" id="3.90.79.10">
    <property type="entry name" value="Nucleoside Triphosphate Pyrophosphohydrolase"/>
    <property type="match status" value="1"/>
</dbReference>
<protein>
    <recommendedName>
        <fullName evidence="9">Nudix hydrolase domain-containing protein</fullName>
    </recommendedName>
</protein>
<evidence type="ECO:0000313" key="10">
    <source>
        <dbReference type="EMBL" id="OAY37095.1"/>
    </source>
</evidence>
<dbReference type="OrthoDB" id="2011998at2759"/>
<keyword evidence="6" id="KW-0460">Magnesium</keyword>
<gene>
    <name evidence="10" type="ORF">MANES_11G074600</name>
</gene>
<dbReference type="EMBL" id="CM004397">
    <property type="protein sequence ID" value="OAY37096.1"/>
    <property type="molecule type" value="Genomic_DNA"/>
</dbReference>
<dbReference type="GO" id="GO:0005737">
    <property type="term" value="C:cytoplasm"/>
    <property type="evidence" value="ECO:0000318"/>
    <property type="project" value="GO_Central"/>
</dbReference>
<evidence type="ECO:0000256" key="4">
    <source>
        <dbReference type="ARBA" id="ARBA00022723"/>
    </source>
</evidence>